<dbReference type="SUPFAM" id="SSF103657">
    <property type="entry name" value="BAR/IMD domain-like"/>
    <property type="match status" value="1"/>
</dbReference>
<feature type="region of interest" description="Disordered" evidence="1">
    <location>
        <begin position="395"/>
        <end position="543"/>
    </location>
</feature>
<feature type="compositionally biased region" description="Low complexity" evidence="1">
    <location>
        <begin position="826"/>
        <end position="840"/>
    </location>
</feature>
<dbReference type="OrthoDB" id="10256089at2759"/>
<dbReference type="Gene3D" id="1.20.900.10">
    <property type="entry name" value="Dbl homology (DH) domain"/>
    <property type="match status" value="1"/>
</dbReference>
<dbReference type="PROSITE" id="PS50010">
    <property type="entry name" value="DH_2"/>
    <property type="match status" value="1"/>
</dbReference>
<dbReference type="GO" id="GO:0005737">
    <property type="term" value="C:cytoplasm"/>
    <property type="evidence" value="ECO:0007669"/>
    <property type="project" value="TreeGrafter"/>
</dbReference>
<feature type="compositionally biased region" description="Basic and acidic residues" evidence="1">
    <location>
        <begin position="395"/>
        <end position="404"/>
    </location>
</feature>
<feature type="compositionally biased region" description="Low complexity" evidence="1">
    <location>
        <begin position="1002"/>
        <end position="1012"/>
    </location>
</feature>
<feature type="compositionally biased region" description="Polar residues" evidence="1">
    <location>
        <begin position="85"/>
        <end position="108"/>
    </location>
</feature>
<dbReference type="CDD" id="cd00160">
    <property type="entry name" value="RhoGEF"/>
    <property type="match status" value="1"/>
</dbReference>
<feature type="region of interest" description="Disordered" evidence="1">
    <location>
        <begin position="669"/>
        <end position="705"/>
    </location>
</feature>
<dbReference type="PANTHER" id="PTHR22834:SF20">
    <property type="entry name" value="SH3 DOMAIN-CONTAINING PROTEIN"/>
    <property type="match status" value="1"/>
</dbReference>
<feature type="compositionally biased region" description="Polar residues" evidence="1">
    <location>
        <begin position="241"/>
        <end position="256"/>
    </location>
</feature>
<dbReference type="InterPro" id="IPR051492">
    <property type="entry name" value="Dynamin-Rho_GEF"/>
</dbReference>
<dbReference type="eggNOG" id="KOG3519">
    <property type="taxonomic scope" value="Eukaryota"/>
</dbReference>
<evidence type="ECO:0000259" key="2">
    <source>
        <dbReference type="PROSITE" id="PS50010"/>
    </source>
</evidence>
<dbReference type="GO" id="GO:0005085">
    <property type="term" value="F:guanyl-nucleotide exchange factor activity"/>
    <property type="evidence" value="ECO:0007669"/>
    <property type="project" value="InterPro"/>
</dbReference>
<dbReference type="Proteomes" id="UP000077154">
    <property type="component" value="Unassembled WGS sequence"/>
</dbReference>
<feature type="region of interest" description="Disordered" evidence="1">
    <location>
        <begin position="305"/>
        <end position="342"/>
    </location>
</feature>
<feature type="compositionally biased region" description="Basic and acidic residues" evidence="1">
    <location>
        <begin position="1037"/>
        <end position="1048"/>
    </location>
</feature>
<dbReference type="CDD" id="cd07589">
    <property type="entry name" value="BAR_DNMBP"/>
    <property type="match status" value="1"/>
</dbReference>
<feature type="compositionally biased region" description="Polar residues" evidence="1">
    <location>
        <begin position="1"/>
        <end position="35"/>
    </location>
</feature>
<evidence type="ECO:0000313" key="3">
    <source>
        <dbReference type="EMBL" id="OAF54493.1"/>
    </source>
</evidence>
<reference evidence="3" key="1">
    <citation type="submission" date="2016-03" db="EMBL/GenBank/DDBJ databases">
        <title>Updated assembly of Pseudogymnoascus destructans, the fungus causing white-nose syndrome of bats.</title>
        <authorList>
            <person name="Palmer J.M."/>
            <person name="Drees K.P."/>
            <person name="Foster J.T."/>
            <person name="Lindner D.L."/>
        </authorList>
    </citation>
    <scope>NUCLEOTIDE SEQUENCE [LARGE SCALE GENOMIC DNA]</scope>
    <source>
        <strain evidence="3">20631-21</strain>
    </source>
</reference>
<feature type="compositionally biased region" description="Low complexity" evidence="1">
    <location>
        <begin position="406"/>
        <end position="436"/>
    </location>
</feature>
<feature type="compositionally biased region" description="Polar residues" evidence="1">
    <location>
        <begin position="1628"/>
        <end position="1646"/>
    </location>
</feature>
<dbReference type="VEuPathDB" id="FungiDB:GMDG_07617"/>
<accession>A0A177A076</accession>
<gene>
    <name evidence="3" type="ORF">VC83_09004</name>
</gene>
<proteinExistence type="predicted"/>
<dbReference type="InterPro" id="IPR027267">
    <property type="entry name" value="AH/BAR_dom_sf"/>
</dbReference>
<feature type="compositionally biased region" description="Low complexity" evidence="1">
    <location>
        <begin position="501"/>
        <end position="538"/>
    </location>
</feature>
<name>A0A177A076_9PEZI</name>
<feature type="region of interest" description="Disordered" evidence="1">
    <location>
        <begin position="1"/>
        <end position="43"/>
    </location>
</feature>
<feature type="compositionally biased region" description="Polar residues" evidence="1">
    <location>
        <begin position="1725"/>
        <end position="1752"/>
    </location>
</feature>
<feature type="compositionally biased region" description="Basic and acidic residues" evidence="1">
    <location>
        <begin position="229"/>
        <end position="240"/>
    </location>
</feature>
<dbReference type="EMBL" id="KV441421">
    <property type="protein sequence ID" value="OAF54493.1"/>
    <property type="molecule type" value="Genomic_DNA"/>
</dbReference>
<feature type="region of interest" description="Disordered" evidence="1">
    <location>
        <begin position="1608"/>
        <end position="1661"/>
    </location>
</feature>
<dbReference type="Gene3D" id="1.20.1270.60">
    <property type="entry name" value="Arfaptin homology (AH) domain/BAR domain"/>
    <property type="match status" value="1"/>
</dbReference>
<dbReference type="InterPro" id="IPR000219">
    <property type="entry name" value="DH_dom"/>
</dbReference>
<dbReference type="GO" id="GO:0031991">
    <property type="term" value="P:regulation of actomyosin contractile ring contraction"/>
    <property type="evidence" value="ECO:0007669"/>
    <property type="project" value="TreeGrafter"/>
</dbReference>
<feature type="compositionally biased region" description="Polar residues" evidence="1">
    <location>
        <begin position="592"/>
        <end position="605"/>
    </location>
</feature>
<feature type="region of interest" description="Disordered" evidence="1">
    <location>
        <begin position="575"/>
        <end position="608"/>
    </location>
</feature>
<feature type="compositionally biased region" description="Pro residues" evidence="1">
    <location>
        <begin position="924"/>
        <end position="934"/>
    </location>
</feature>
<feature type="region of interest" description="Disordered" evidence="1">
    <location>
        <begin position="1187"/>
        <end position="1213"/>
    </location>
</feature>
<feature type="compositionally biased region" description="Polar residues" evidence="1">
    <location>
        <begin position="1693"/>
        <end position="1709"/>
    </location>
</feature>
<feature type="compositionally biased region" description="Basic and acidic residues" evidence="1">
    <location>
        <begin position="1678"/>
        <end position="1690"/>
    </location>
</feature>
<feature type="region of interest" description="Disordered" evidence="1">
    <location>
        <begin position="917"/>
        <end position="1095"/>
    </location>
</feature>
<feature type="region of interest" description="Disordered" evidence="1">
    <location>
        <begin position="83"/>
        <end position="108"/>
    </location>
</feature>
<dbReference type="PANTHER" id="PTHR22834">
    <property type="entry name" value="NUCLEAR FUSION PROTEIN FUS2"/>
    <property type="match status" value="1"/>
</dbReference>
<feature type="region of interest" description="Disordered" evidence="1">
    <location>
        <begin position="1678"/>
        <end position="1756"/>
    </location>
</feature>
<feature type="compositionally biased region" description="Polar residues" evidence="1">
    <location>
        <begin position="1055"/>
        <end position="1067"/>
    </location>
</feature>
<feature type="region of interest" description="Disordered" evidence="1">
    <location>
        <begin position="125"/>
        <end position="257"/>
    </location>
</feature>
<feature type="domain" description="DH" evidence="2">
    <location>
        <begin position="1107"/>
        <end position="1330"/>
    </location>
</feature>
<feature type="region of interest" description="Disordered" evidence="1">
    <location>
        <begin position="620"/>
        <end position="653"/>
    </location>
</feature>
<evidence type="ECO:0000256" key="1">
    <source>
        <dbReference type="SAM" id="MobiDB-lite"/>
    </source>
</evidence>
<dbReference type="SMART" id="SM00325">
    <property type="entry name" value="RhoGEF"/>
    <property type="match status" value="1"/>
</dbReference>
<dbReference type="GeneID" id="36292041"/>
<dbReference type="GO" id="GO:0032955">
    <property type="term" value="P:regulation of division septum assembly"/>
    <property type="evidence" value="ECO:0007669"/>
    <property type="project" value="TreeGrafter"/>
</dbReference>
<organism evidence="3">
    <name type="scientific">Pseudogymnoascus destructans</name>
    <dbReference type="NCBI Taxonomy" id="655981"/>
    <lineage>
        <taxon>Eukaryota</taxon>
        <taxon>Fungi</taxon>
        <taxon>Dikarya</taxon>
        <taxon>Ascomycota</taxon>
        <taxon>Pezizomycotina</taxon>
        <taxon>Leotiomycetes</taxon>
        <taxon>Thelebolales</taxon>
        <taxon>Thelebolaceae</taxon>
        <taxon>Pseudogymnoascus</taxon>
    </lineage>
</organism>
<protein>
    <recommendedName>
        <fullName evidence="2">DH domain-containing protein</fullName>
    </recommendedName>
</protein>
<dbReference type="InterPro" id="IPR035899">
    <property type="entry name" value="DBL_dom_sf"/>
</dbReference>
<sequence>MDSSLTADQNFYAQSNLHQPFQDDNNETASISGASSELRGGDAELANNSLQSMGIAGYTNGGAAVDLVDLPDDFYKGFQGKLDTTGVNATSKPASGQRNSSTPLLNSNGTTAKYPVIAGLHTTPKQSYRSVSAPMNDGRVKPAPALKGVPRSQQPSVRDLLKRFDTNGEQPSSLPRKTPPRLPPAKPLDASNRYRPAASIQKQQPIIRPGQATREPYAGPAKTTPSRTTQRDRFAVEDQRSNNTLSSAARSPNMKNQFGEFTDGSRSVSNLAISIIPPKPAATDATRKPLFGEIVPTESGSQIAYSISDPRSRARRTSDSSLMSQSWSHRRSSSDVDISPTSPTAWYLGVTPKLDDLGIGATPKHARAHNRSQSDFSVFPASSVLVGFNDMGFMKSDKKTDKKSTPKAPSKSRLPISSKRTSHSSASSTPSTRSSSPFAAKMIASNKKDQKTDTRPWSPPGHGSTGSRLSARGQGRSPAKISTNNASLKAYISSPPPMKSPPLRSSRPRQPVSAATTASSRNKVSDVSSRSNSSFSNRTESRIQEKARINRLASAGPVDYAAKRARIQQAFSKTIQETEQKENDQAPLEGAATQNEADPQSQVGQRTEYVKEPKLVVDTSFSGPAASKDSPTLGMPGSFPRQQAEIDESPSSAVSNATVVTLFDHQLQTEPAQHHSISGFPQDSTPQPLSSQRDSIGSPEDYFDANDGSIQIVLDDASNGESQFPDFADSQRQVLDDEHQLQPLIFVDNAPQLYDQETESTSFVRASSPHSAYEPGPIISDVHPEDAAALPEIDHSMTFSEVIATPDNDGAVQSDAGAFAPSTFWPSRHSSPSRTSSGLSKLDTLLYSSPTKPPNPPGIEGSPVTEIDYGSSGSVGEAEHVAQHGNHQRASHPSNWSDITVDASNRSSWYVNTNSSSGLFQEPSVPPPLPPKKPILPAKPEVPPKPANYEELFSPRPDGDDSNDSSSELYSSMTDLTGINHIIKPPRSKSTIPPIPAPPPWLAGAPSSPAHPTTRRRTPPPSNAWNRHPPPSLHRYSFKDPESRRASGDDMYSYRPSTSTARSSAQISVEGDAAETSLSSTDHLSIDAPQHSDDSVAPGAAAAALRHRKMLIQELIDTEAVYLKDMNVVVEIYQGTAEACPKLGTGDIKAIFRNSDEVIAFSERFLADIKASSTAIYIPRSTKSKQADAAKSVESTDTGDRPLSPAEDESDWAKDQKTTIGENFGRHIEEMEKVYANFLKNSEQGTSRLQLLQADPTVNVWLEECNAVAKDLTGAWDLDALLVKPVQRITRYQLLLTGIVKNTPELHPDYPSLQKSLEDIKRLLDNIDGQKKRIHKVNEIVTGRKRKESDIRSGLKNPFTRRERAETAVLHDRANEDQEYLKYCDKFHSEWIHLQFIIRDIDLYLENVTRWVDDFLRYLSAIELVVRASPSSCPELESKWARFNLSMRDVGKVALEEHKAAIREHVLEPFSSLTKAYIPPQAALKKRNKRRPDFQRFETLKSQNRKIDEKLAEQVEQYMALNDTLKLELPKLSSLNENLKDLCLARLITTQVAWYSIWNDKLKTVLEQNELPKDINDILDKFNRDFRHQDAKAQAMSILNGSTVASARGRLSQSTARDDEVSLKSKSRASTINNRTRGLSTQSEATDQTHRSSEQPRASLVANSASLAVVALGGRPDARLSVESSDRPRPSGESANSGHRSLFESSYTPTRWAEGLPPPEPSFSDAFNSALPWSNTDGCSQNDTSRRSSQVPSEHRGIPRTSYKILYVVASLHEFNIEATKTEAGYPYLTYEDGEIFDVIAEKGELWLAKNQDDPMETIGWIWNQHFARMVEY</sequence>
<feature type="compositionally biased region" description="Polar residues" evidence="1">
    <location>
        <begin position="669"/>
        <end position="695"/>
    </location>
</feature>
<feature type="region of interest" description="Disordered" evidence="1">
    <location>
        <begin position="823"/>
        <end position="899"/>
    </location>
</feature>
<dbReference type="SUPFAM" id="SSF48065">
    <property type="entry name" value="DBL homology domain (DH-domain)"/>
    <property type="match status" value="1"/>
</dbReference>
<dbReference type="RefSeq" id="XP_024319797.1">
    <property type="nucleotide sequence ID" value="XM_024472543.1"/>
</dbReference>
<dbReference type="Pfam" id="PF00621">
    <property type="entry name" value="RhoGEF"/>
    <property type="match status" value="1"/>
</dbReference>
<dbReference type="VEuPathDB" id="FungiDB:GMDG_07616"/>